<protein>
    <recommendedName>
        <fullName evidence="1">Sulfatase-modifying factor enzyme-like domain-containing protein</fullName>
    </recommendedName>
</protein>
<dbReference type="SUPFAM" id="SSF56436">
    <property type="entry name" value="C-type lectin-like"/>
    <property type="match status" value="1"/>
</dbReference>
<dbReference type="InterPro" id="IPR005532">
    <property type="entry name" value="SUMF_dom"/>
</dbReference>
<dbReference type="PANTHER" id="PTHR23150:SF36">
    <property type="entry name" value="HERCYNINE OXYGENASE"/>
    <property type="match status" value="1"/>
</dbReference>
<dbReference type="InterPro" id="IPR042095">
    <property type="entry name" value="SUMF_sf"/>
</dbReference>
<dbReference type="PANTHER" id="PTHR23150">
    <property type="entry name" value="SULFATASE MODIFYING FACTOR 1, 2"/>
    <property type="match status" value="1"/>
</dbReference>
<evidence type="ECO:0000313" key="2">
    <source>
        <dbReference type="EMBL" id="KKL25632.1"/>
    </source>
</evidence>
<sequence>MTRPTTNEIVVYREFVDHENLEFLEELTDESSEVMDLLELGFNHEQQHQELLLTDIKFILGHNPMYPVYADFNPPVADDSGTADVTFHEIAEGIQEIGHEGGGFSFDNELSRHKTYLPGFRIMDRPVTNREFLDFILDGGYREWRFWLAEAWDWINVSGVKAPLYWNSEGSEW</sequence>
<dbReference type="InterPro" id="IPR051043">
    <property type="entry name" value="Sulfatase_Mod_Factor_Kinase"/>
</dbReference>
<proteinExistence type="predicted"/>
<dbReference type="InterPro" id="IPR016187">
    <property type="entry name" value="CTDL_fold"/>
</dbReference>
<feature type="domain" description="Sulfatase-modifying factor enzyme-like" evidence="1">
    <location>
        <begin position="94"/>
        <end position="168"/>
    </location>
</feature>
<gene>
    <name evidence="2" type="ORF">LCGC14_2403360</name>
</gene>
<evidence type="ECO:0000259" key="1">
    <source>
        <dbReference type="Pfam" id="PF03781"/>
    </source>
</evidence>
<accession>A0A0F9CGQ1</accession>
<dbReference type="Gene3D" id="3.90.1580.10">
    <property type="entry name" value="paralog of FGE (formylglycine-generating enzyme)"/>
    <property type="match status" value="1"/>
</dbReference>
<feature type="non-terminal residue" evidence="2">
    <location>
        <position position="173"/>
    </location>
</feature>
<comment type="caution">
    <text evidence="2">The sequence shown here is derived from an EMBL/GenBank/DDBJ whole genome shotgun (WGS) entry which is preliminary data.</text>
</comment>
<organism evidence="2">
    <name type="scientific">marine sediment metagenome</name>
    <dbReference type="NCBI Taxonomy" id="412755"/>
    <lineage>
        <taxon>unclassified sequences</taxon>
        <taxon>metagenomes</taxon>
        <taxon>ecological metagenomes</taxon>
    </lineage>
</organism>
<dbReference type="AlphaFoldDB" id="A0A0F9CGQ1"/>
<dbReference type="EMBL" id="LAZR01036145">
    <property type="protein sequence ID" value="KKL25632.1"/>
    <property type="molecule type" value="Genomic_DNA"/>
</dbReference>
<dbReference type="Pfam" id="PF03781">
    <property type="entry name" value="FGE-sulfatase"/>
    <property type="match status" value="1"/>
</dbReference>
<reference evidence="2" key="1">
    <citation type="journal article" date="2015" name="Nature">
        <title>Complex archaea that bridge the gap between prokaryotes and eukaryotes.</title>
        <authorList>
            <person name="Spang A."/>
            <person name="Saw J.H."/>
            <person name="Jorgensen S.L."/>
            <person name="Zaremba-Niedzwiedzka K."/>
            <person name="Martijn J."/>
            <person name="Lind A.E."/>
            <person name="van Eijk R."/>
            <person name="Schleper C."/>
            <person name="Guy L."/>
            <person name="Ettema T.J."/>
        </authorList>
    </citation>
    <scope>NUCLEOTIDE SEQUENCE</scope>
</reference>
<name>A0A0F9CGQ1_9ZZZZ</name>